<dbReference type="KEGG" id="cre:CHLRE_12g489152v5"/>
<accession>A0A2K3D292</accession>
<reference evidence="1 2" key="1">
    <citation type="journal article" date="2007" name="Science">
        <title>The Chlamydomonas genome reveals the evolution of key animal and plant functions.</title>
        <authorList>
            <person name="Merchant S.S."/>
            <person name="Prochnik S.E."/>
            <person name="Vallon O."/>
            <person name="Harris E.H."/>
            <person name="Karpowicz S.J."/>
            <person name="Witman G.B."/>
            <person name="Terry A."/>
            <person name="Salamov A."/>
            <person name="Fritz-Laylin L.K."/>
            <person name="Marechal-Drouard L."/>
            <person name="Marshall W.F."/>
            <person name="Qu L.H."/>
            <person name="Nelson D.R."/>
            <person name="Sanderfoot A.A."/>
            <person name="Spalding M.H."/>
            <person name="Kapitonov V.V."/>
            <person name="Ren Q."/>
            <person name="Ferris P."/>
            <person name="Lindquist E."/>
            <person name="Shapiro H."/>
            <person name="Lucas S.M."/>
            <person name="Grimwood J."/>
            <person name="Schmutz J."/>
            <person name="Cardol P."/>
            <person name="Cerutti H."/>
            <person name="Chanfreau G."/>
            <person name="Chen C.L."/>
            <person name="Cognat V."/>
            <person name="Croft M.T."/>
            <person name="Dent R."/>
            <person name="Dutcher S."/>
            <person name="Fernandez E."/>
            <person name="Fukuzawa H."/>
            <person name="Gonzalez-Ballester D."/>
            <person name="Gonzalez-Halphen D."/>
            <person name="Hallmann A."/>
            <person name="Hanikenne M."/>
            <person name="Hippler M."/>
            <person name="Inwood W."/>
            <person name="Jabbari K."/>
            <person name="Kalanon M."/>
            <person name="Kuras R."/>
            <person name="Lefebvre P.A."/>
            <person name="Lemaire S.D."/>
            <person name="Lobanov A.V."/>
            <person name="Lohr M."/>
            <person name="Manuell A."/>
            <person name="Meier I."/>
            <person name="Mets L."/>
            <person name="Mittag M."/>
            <person name="Mittelmeier T."/>
            <person name="Moroney J.V."/>
            <person name="Moseley J."/>
            <person name="Napoli C."/>
            <person name="Nedelcu A.M."/>
            <person name="Niyogi K."/>
            <person name="Novoselov S.V."/>
            <person name="Paulsen I.T."/>
            <person name="Pazour G."/>
            <person name="Purton S."/>
            <person name="Ral J.P."/>
            <person name="Riano-Pachon D.M."/>
            <person name="Riekhof W."/>
            <person name="Rymarquis L."/>
            <person name="Schroda M."/>
            <person name="Stern D."/>
            <person name="Umen J."/>
            <person name="Willows R."/>
            <person name="Wilson N."/>
            <person name="Zimmer S.L."/>
            <person name="Allmer J."/>
            <person name="Balk J."/>
            <person name="Bisova K."/>
            <person name="Chen C.J."/>
            <person name="Elias M."/>
            <person name="Gendler K."/>
            <person name="Hauser C."/>
            <person name="Lamb M.R."/>
            <person name="Ledford H."/>
            <person name="Long J.C."/>
            <person name="Minagawa J."/>
            <person name="Page M.D."/>
            <person name="Pan J."/>
            <person name="Pootakham W."/>
            <person name="Roje S."/>
            <person name="Rose A."/>
            <person name="Stahlberg E."/>
            <person name="Terauchi A.M."/>
            <person name="Yang P."/>
            <person name="Ball S."/>
            <person name="Bowler C."/>
            <person name="Dieckmann C.L."/>
            <person name="Gladyshev V.N."/>
            <person name="Green P."/>
            <person name="Jorgensen R."/>
            <person name="Mayfield S."/>
            <person name="Mueller-Roeber B."/>
            <person name="Rajamani S."/>
            <person name="Sayre R.T."/>
            <person name="Brokstein P."/>
            <person name="Dubchak I."/>
            <person name="Goodstein D."/>
            <person name="Hornick L."/>
            <person name="Huang Y.W."/>
            <person name="Jhaveri J."/>
            <person name="Luo Y."/>
            <person name="Martinez D."/>
            <person name="Ngau W.C."/>
            <person name="Otillar B."/>
            <person name="Poliakov A."/>
            <person name="Porter A."/>
            <person name="Szajkowski L."/>
            <person name="Werner G."/>
            <person name="Zhou K."/>
            <person name="Grigoriev I.V."/>
            <person name="Rokhsar D.S."/>
            <person name="Grossman A.R."/>
        </authorList>
    </citation>
    <scope>NUCLEOTIDE SEQUENCE [LARGE SCALE GENOMIC DNA]</scope>
    <source>
        <strain evidence="2">CC-503</strain>
    </source>
</reference>
<dbReference type="RefSeq" id="XP_042918047.1">
    <property type="nucleotide sequence ID" value="XM_043067889.1"/>
</dbReference>
<sequence length="91" mass="8927">MPRQQGRAGGIADDTHQLLLGWVLRTVRHGRSEAASTGAPAAAVAAAAMSGQLAAAAAAAATMPAAANSGGTQCYGSAARSQLMGVVHLLC</sequence>
<keyword evidence="2" id="KW-1185">Reference proteome</keyword>
<evidence type="ECO:0000313" key="2">
    <source>
        <dbReference type="Proteomes" id="UP000006906"/>
    </source>
</evidence>
<dbReference type="GeneID" id="66055414"/>
<protein>
    <submittedName>
        <fullName evidence="1">Uncharacterized protein</fullName>
    </submittedName>
</protein>
<dbReference type="InParanoid" id="A0A2K3D292"/>
<dbReference type="EMBL" id="CM008973">
    <property type="protein sequence ID" value="PNW74639.1"/>
    <property type="molecule type" value="Genomic_DNA"/>
</dbReference>
<gene>
    <name evidence="1" type="ORF">CHLRE_12g489152v5</name>
</gene>
<evidence type="ECO:0000313" key="1">
    <source>
        <dbReference type="EMBL" id="PNW74639.1"/>
    </source>
</evidence>
<organism evidence="1 2">
    <name type="scientific">Chlamydomonas reinhardtii</name>
    <name type="common">Chlamydomonas smithii</name>
    <dbReference type="NCBI Taxonomy" id="3055"/>
    <lineage>
        <taxon>Eukaryota</taxon>
        <taxon>Viridiplantae</taxon>
        <taxon>Chlorophyta</taxon>
        <taxon>core chlorophytes</taxon>
        <taxon>Chlorophyceae</taxon>
        <taxon>CS clade</taxon>
        <taxon>Chlamydomonadales</taxon>
        <taxon>Chlamydomonadaceae</taxon>
        <taxon>Chlamydomonas</taxon>
    </lineage>
</organism>
<dbReference type="AlphaFoldDB" id="A0A2K3D292"/>
<proteinExistence type="predicted"/>
<dbReference type="Gramene" id="PNW74639">
    <property type="protein sequence ID" value="PNW74639"/>
    <property type="gene ID" value="CHLRE_12g489152v5"/>
</dbReference>
<name>A0A2K3D292_CHLRE</name>
<dbReference type="Proteomes" id="UP000006906">
    <property type="component" value="Chromosome 12"/>
</dbReference>